<evidence type="ECO:0000313" key="2">
    <source>
        <dbReference type="EMBL" id="RHZ62559.1"/>
    </source>
</evidence>
<name>A0A397HI08_ASPTH</name>
<feature type="region of interest" description="Disordered" evidence="1">
    <location>
        <begin position="35"/>
        <end position="77"/>
    </location>
</feature>
<accession>A0A397HI08</accession>
<evidence type="ECO:0000256" key="1">
    <source>
        <dbReference type="SAM" id="MobiDB-lite"/>
    </source>
</evidence>
<dbReference type="Proteomes" id="UP000215305">
    <property type="component" value="Unassembled WGS sequence"/>
</dbReference>
<dbReference type="GeneID" id="38129349"/>
<feature type="compositionally biased region" description="Basic residues" evidence="1">
    <location>
        <begin position="68"/>
        <end position="77"/>
    </location>
</feature>
<organism evidence="2 3">
    <name type="scientific">Aspergillus thermomutatus</name>
    <name type="common">Neosartorya pseudofischeri</name>
    <dbReference type="NCBI Taxonomy" id="41047"/>
    <lineage>
        <taxon>Eukaryota</taxon>
        <taxon>Fungi</taxon>
        <taxon>Dikarya</taxon>
        <taxon>Ascomycota</taxon>
        <taxon>Pezizomycotina</taxon>
        <taxon>Eurotiomycetes</taxon>
        <taxon>Eurotiomycetidae</taxon>
        <taxon>Eurotiales</taxon>
        <taxon>Aspergillaceae</taxon>
        <taxon>Aspergillus</taxon>
        <taxon>Aspergillus subgen. Fumigati</taxon>
    </lineage>
</organism>
<reference evidence="2" key="1">
    <citation type="submission" date="2018-08" db="EMBL/GenBank/DDBJ databases">
        <title>Draft genome sequence of azole-resistant Aspergillus thermomutatus (Neosartorya pseudofischeri) strain HMR AF 39, isolated from a human nasal aspirate.</title>
        <authorList>
            <person name="Parent-Michaud M."/>
            <person name="Dufresne P.J."/>
            <person name="Fournier E."/>
            <person name="Martineau C."/>
            <person name="Moreira S."/>
            <person name="Perkins V."/>
            <person name="De Repentigny L."/>
            <person name="Dufresne S.F."/>
        </authorList>
    </citation>
    <scope>NUCLEOTIDE SEQUENCE [LARGE SCALE GENOMIC DNA]</scope>
    <source>
        <strain evidence="2">HMR AF 39</strain>
    </source>
</reference>
<evidence type="ECO:0000313" key="3">
    <source>
        <dbReference type="Proteomes" id="UP000215305"/>
    </source>
</evidence>
<sequence>MTINPQQYHWYLFDPTHHHTISDILRISNDRVHRTAAPDAPTVGPTRDLIQSTRTDGWEHQARMTGPSKRRTSRISS</sequence>
<dbReference type="RefSeq" id="XP_026616817.1">
    <property type="nucleotide sequence ID" value="XM_026760994.1"/>
</dbReference>
<comment type="caution">
    <text evidence="2">The sequence shown here is derived from an EMBL/GenBank/DDBJ whole genome shotgun (WGS) entry which is preliminary data.</text>
</comment>
<dbReference type="EMBL" id="NKHU02000036">
    <property type="protein sequence ID" value="RHZ62559.1"/>
    <property type="molecule type" value="Genomic_DNA"/>
</dbReference>
<protein>
    <submittedName>
        <fullName evidence="2">Uncharacterized protein</fullName>
    </submittedName>
</protein>
<dbReference type="AlphaFoldDB" id="A0A397HI08"/>
<gene>
    <name evidence="2" type="ORF">CDV56_107375</name>
</gene>
<proteinExistence type="predicted"/>
<keyword evidence="3" id="KW-1185">Reference proteome</keyword>
<dbReference type="VEuPathDB" id="FungiDB:CDV56_107375"/>